<dbReference type="GO" id="GO:0019867">
    <property type="term" value="C:outer membrane"/>
    <property type="evidence" value="ECO:0007669"/>
    <property type="project" value="InterPro"/>
</dbReference>
<feature type="domain" description="POTRA" evidence="6">
    <location>
        <begin position="32"/>
        <end position="103"/>
    </location>
</feature>
<organism evidence="7 8">
    <name type="scientific">Iocasia fonsfrigidae</name>
    <dbReference type="NCBI Taxonomy" id="2682810"/>
    <lineage>
        <taxon>Bacteria</taxon>
        <taxon>Bacillati</taxon>
        <taxon>Bacillota</taxon>
        <taxon>Clostridia</taxon>
        <taxon>Halanaerobiales</taxon>
        <taxon>Halanaerobiaceae</taxon>
        <taxon>Iocasia</taxon>
    </lineage>
</organism>
<dbReference type="Pfam" id="PF01103">
    <property type="entry name" value="Omp85"/>
    <property type="match status" value="1"/>
</dbReference>
<comment type="subcellular location">
    <subcellularLocation>
        <location evidence="1">Membrane</location>
    </subcellularLocation>
</comment>
<accession>A0A8A7K5B4</accession>
<evidence type="ECO:0000256" key="4">
    <source>
        <dbReference type="ARBA" id="ARBA00023136"/>
    </source>
</evidence>
<dbReference type="AlphaFoldDB" id="A0A8A7K5B4"/>
<keyword evidence="3" id="KW-0732">Signal</keyword>
<dbReference type="InterPro" id="IPR034746">
    <property type="entry name" value="POTRA"/>
</dbReference>
<proteinExistence type="predicted"/>
<evidence type="ECO:0000256" key="1">
    <source>
        <dbReference type="ARBA" id="ARBA00004370"/>
    </source>
</evidence>
<dbReference type="KEGG" id="ifn:GM661_02295"/>
<dbReference type="InterPro" id="IPR039910">
    <property type="entry name" value="D15-like"/>
</dbReference>
<keyword evidence="2" id="KW-0812">Transmembrane</keyword>
<name>A0A8A7K5B4_9FIRM</name>
<dbReference type="Proteomes" id="UP000665020">
    <property type="component" value="Chromosome"/>
</dbReference>
<feature type="domain" description="POTRA" evidence="6">
    <location>
        <begin position="104"/>
        <end position="178"/>
    </location>
</feature>
<dbReference type="PANTHER" id="PTHR12815:SF47">
    <property type="entry name" value="TRANSLOCATION AND ASSEMBLY MODULE SUBUNIT TAMA"/>
    <property type="match status" value="1"/>
</dbReference>
<dbReference type="RefSeq" id="WP_230868564.1">
    <property type="nucleotide sequence ID" value="NZ_CP046640.1"/>
</dbReference>
<gene>
    <name evidence="7" type="ORF">GM661_02295</name>
</gene>
<dbReference type="Gene3D" id="2.40.160.50">
    <property type="entry name" value="membrane protein fhac: a member of the omp85/tpsb transporter family"/>
    <property type="match status" value="1"/>
</dbReference>
<keyword evidence="8" id="KW-1185">Reference proteome</keyword>
<sequence>MKHFLVLIILCNLILFSGVTMAENELLEQNLQFITAIAFEGNERVSDEEIRSLISTEAGELLDEEKIKNDMQKLYDTGYFQDVKVSFEVYNAGLKAIFELSEYPLVEDIIIKGNESYSDQELMKEIKLVKGEILNHNAILESRKAIERLYQEAGYVLAVLKDIDIDDNGVVSFEINEGYLNELIIEGNEKTKDFVIRREFDFKKGDVINIKELQESFRQLVRLNYFEDINPKLERVDFEKNTANVILEVTEGRTGRFNFGVSYSTAEGKGWGGFITVQERNLFGNGQTLGFDWEFGSTTNYEINFYEPWVLGTPTSFGIGVYDKSYSSEDSVKGDYDVDKSGGSISLGHPLTEEWNGRIKFKVEKSKLDWEDKEYTKDGKTYENDPEDIDLRSITLQTSRDTTNHPFNPTGGGIDVLSLEYAGHFLGGDADFVKYRTDFRRFYNGFKGNQAWALRLQTGFSDGDLPELEKYRLGGSETIRGYDKGSFTGDDMLLVNLEYRIPITENFTGVLFADGGNTWDSYRDIQLDDLHYSTGLGIRMDTFLGQIRLDYGFNEDGEGQPHFSIGNTF</sequence>
<evidence type="ECO:0000313" key="7">
    <source>
        <dbReference type="EMBL" id="QTL96886.1"/>
    </source>
</evidence>
<reference evidence="7" key="1">
    <citation type="submission" date="2019-12" db="EMBL/GenBank/DDBJ databases">
        <authorList>
            <person name="zhang j."/>
            <person name="sun C.M."/>
        </authorList>
    </citation>
    <scope>NUCLEOTIDE SEQUENCE</scope>
    <source>
        <strain evidence="7">NS-1</strain>
    </source>
</reference>
<dbReference type="Gene3D" id="3.10.20.310">
    <property type="entry name" value="membrane protein fhac"/>
    <property type="match status" value="3"/>
</dbReference>
<evidence type="ECO:0000256" key="3">
    <source>
        <dbReference type="ARBA" id="ARBA00022729"/>
    </source>
</evidence>
<protein>
    <submittedName>
        <fullName evidence="7">BamA/TamA family outer membrane protein</fullName>
    </submittedName>
</protein>
<keyword evidence="5" id="KW-0998">Cell outer membrane</keyword>
<dbReference type="InterPro" id="IPR000184">
    <property type="entry name" value="Bac_surfAg_D15"/>
</dbReference>
<evidence type="ECO:0000256" key="5">
    <source>
        <dbReference type="ARBA" id="ARBA00023237"/>
    </source>
</evidence>
<dbReference type="InterPro" id="IPR010827">
    <property type="entry name" value="BamA/TamA_POTRA"/>
</dbReference>
<dbReference type="PROSITE" id="PS51779">
    <property type="entry name" value="POTRA"/>
    <property type="match status" value="2"/>
</dbReference>
<dbReference type="PANTHER" id="PTHR12815">
    <property type="entry name" value="SORTING AND ASSEMBLY MACHINERY SAMM50 PROTEIN FAMILY MEMBER"/>
    <property type="match status" value="1"/>
</dbReference>
<evidence type="ECO:0000313" key="8">
    <source>
        <dbReference type="Proteomes" id="UP000665020"/>
    </source>
</evidence>
<dbReference type="EMBL" id="CP046640">
    <property type="protein sequence ID" value="QTL96886.1"/>
    <property type="molecule type" value="Genomic_DNA"/>
</dbReference>
<keyword evidence="4" id="KW-0472">Membrane</keyword>
<dbReference type="Pfam" id="PF07244">
    <property type="entry name" value="POTRA"/>
    <property type="match status" value="3"/>
</dbReference>
<evidence type="ECO:0000256" key="2">
    <source>
        <dbReference type="ARBA" id="ARBA00022692"/>
    </source>
</evidence>
<evidence type="ECO:0000259" key="6">
    <source>
        <dbReference type="PROSITE" id="PS51779"/>
    </source>
</evidence>